<accession>A0A017TDH5</accession>
<organism evidence="2 3">
    <name type="scientific">Chondromyces apiculatus DSM 436</name>
    <dbReference type="NCBI Taxonomy" id="1192034"/>
    <lineage>
        <taxon>Bacteria</taxon>
        <taxon>Pseudomonadati</taxon>
        <taxon>Myxococcota</taxon>
        <taxon>Polyangia</taxon>
        <taxon>Polyangiales</taxon>
        <taxon>Polyangiaceae</taxon>
        <taxon>Chondromyces</taxon>
    </lineage>
</organism>
<evidence type="ECO:0000313" key="3">
    <source>
        <dbReference type="Proteomes" id="UP000019678"/>
    </source>
</evidence>
<protein>
    <submittedName>
        <fullName evidence="2">Uncharacterized protein</fullName>
    </submittedName>
</protein>
<name>A0A017TDH5_9BACT</name>
<dbReference type="Proteomes" id="UP000019678">
    <property type="component" value="Unassembled WGS sequence"/>
</dbReference>
<evidence type="ECO:0000313" key="2">
    <source>
        <dbReference type="EMBL" id="EYF06967.1"/>
    </source>
</evidence>
<sequence>MRTVRQRGADATADETEGRGEQGSNEEPSAAQVSRERAACTRSARFRGYRRRALMRILGVFAALRSRPGLRLCGPCLGLISHGKKPP</sequence>
<comment type="caution">
    <text evidence="2">The sequence shown here is derived from an EMBL/GenBank/DDBJ whole genome shotgun (WGS) entry which is preliminary data.</text>
</comment>
<dbReference type="AlphaFoldDB" id="A0A017TDH5"/>
<proteinExistence type="predicted"/>
<dbReference type="EMBL" id="ASRX01000013">
    <property type="protein sequence ID" value="EYF06967.1"/>
    <property type="molecule type" value="Genomic_DNA"/>
</dbReference>
<dbReference type="STRING" id="1192034.CAP_1226"/>
<gene>
    <name evidence="2" type="ORF">CAP_1226</name>
</gene>
<feature type="region of interest" description="Disordered" evidence="1">
    <location>
        <begin position="1"/>
        <end position="36"/>
    </location>
</feature>
<keyword evidence="3" id="KW-1185">Reference proteome</keyword>
<reference evidence="2 3" key="1">
    <citation type="submission" date="2013-05" db="EMBL/GenBank/DDBJ databases">
        <title>Genome assembly of Chondromyces apiculatus DSM 436.</title>
        <authorList>
            <person name="Sharma G."/>
            <person name="Khatri I."/>
            <person name="Kaur C."/>
            <person name="Mayilraj S."/>
            <person name="Subramanian S."/>
        </authorList>
    </citation>
    <scope>NUCLEOTIDE SEQUENCE [LARGE SCALE GENOMIC DNA]</scope>
    <source>
        <strain evidence="2 3">DSM 436</strain>
    </source>
</reference>
<evidence type="ECO:0000256" key="1">
    <source>
        <dbReference type="SAM" id="MobiDB-lite"/>
    </source>
</evidence>